<comment type="similarity">
    <text evidence="2 10 11">Belongs to the TonB-dependent receptor family.</text>
</comment>
<dbReference type="InterPro" id="IPR010105">
    <property type="entry name" value="TonB_sidphr_rcpt"/>
</dbReference>
<sequence length="707" mass="76793">MLKTLAAAGLVAAARLLMSPDAALAQQASDPVIALDELSVTGDGKAISRGYQPVRTSVAMGTETPIIKIPQSVAVVTEQVLQDQAVHTLDEALYNVSGITQANTLGGTQDAFIRRGFGDNRDGSILRDGLRTALPRSFMPTTQRVEVLKGPASALYGILDPGGLINIVTKKPLFERAGYVEASGTSFNGSGFELDQTGPIEGTNLAYRLIAQHRNSEYWRNFGTQNQQVLAPSVTWRGDDTRVTLSYEYSHYKVPFDRGTIFDPRTGRAVNTPRDRRFDERYNITAGESHVAGIEVERILSDTWKANFRYAFSHNFYEDNQARVTAYDPNTRVVTRRADATQDSNYSVHSGRLDLTGKVSFLGVEHDLLVGGSYDYSDVLRTRLIRGPSNRRFDIFDPVYGQLPQSDAVSLADSDQRERIETASVYGQDSISLTESLILVGGLRYQDFSQSAGKGRPFNTNTDVSGGRVVPRVGLVYLLTPSVSLYSSYSQTFRPNSSIASFIGALPPEEGEAYEVGMKAEVFDGITATAALYDITKSNVLYTEVIGGISYSRTAGQVNSRGFELDVAGQIAPDWSVVATYAYTDAVVTADPTLKGNELLNVAPHTASLFLTHDFGQVGDGRLRAGIGGRYVGSRPGDAANTFRMPDYAVADAFVAYDTRVGGRPATVQLNLRNLTDETVYTSSIGTNLGVAIGEPLQAIVSARLFW</sequence>
<dbReference type="Pfam" id="PF07715">
    <property type="entry name" value="Plug"/>
    <property type="match status" value="1"/>
</dbReference>
<dbReference type="Proteomes" id="UP001597176">
    <property type="component" value="Unassembled WGS sequence"/>
</dbReference>
<accession>A0ABW3X0M6</accession>
<keyword evidence="5 10" id="KW-0812">Transmembrane</keyword>
<evidence type="ECO:0000256" key="7">
    <source>
        <dbReference type="ARBA" id="ARBA00023136"/>
    </source>
</evidence>
<dbReference type="EMBL" id="JBHTND010000017">
    <property type="protein sequence ID" value="MFD1302561.1"/>
    <property type="molecule type" value="Genomic_DNA"/>
</dbReference>
<evidence type="ECO:0000256" key="3">
    <source>
        <dbReference type="ARBA" id="ARBA00022448"/>
    </source>
</evidence>
<dbReference type="CDD" id="cd01347">
    <property type="entry name" value="ligand_gated_channel"/>
    <property type="match status" value="1"/>
</dbReference>
<dbReference type="InterPro" id="IPR000531">
    <property type="entry name" value="Beta-barrel_TonB"/>
</dbReference>
<keyword evidence="16" id="KW-1185">Reference proteome</keyword>
<evidence type="ECO:0000259" key="13">
    <source>
        <dbReference type="Pfam" id="PF00593"/>
    </source>
</evidence>
<proteinExistence type="inferred from homology"/>
<evidence type="ECO:0000256" key="2">
    <source>
        <dbReference type="ARBA" id="ARBA00009810"/>
    </source>
</evidence>
<keyword evidence="8 15" id="KW-0675">Receptor</keyword>
<evidence type="ECO:0000256" key="1">
    <source>
        <dbReference type="ARBA" id="ARBA00004571"/>
    </source>
</evidence>
<name>A0ABW3X0M6_9HYPH</name>
<dbReference type="InterPro" id="IPR039426">
    <property type="entry name" value="TonB-dep_rcpt-like"/>
</dbReference>
<evidence type="ECO:0000256" key="9">
    <source>
        <dbReference type="ARBA" id="ARBA00023237"/>
    </source>
</evidence>
<feature type="signal peptide" evidence="12">
    <location>
        <begin position="1"/>
        <end position="25"/>
    </location>
</feature>
<reference evidence="16" key="1">
    <citation type="journal article" date="2019" name="Int. J. Syst. Evol. Microbiol.">
        <title>The Global Catalogue of Microorganisms (GCM) 10K type strain sequencing project: providing services to taxonomists for standard genome sequencing and annotation.</title>
        <authorList>
            <consortium name="The Broad Institute Genomics Platform"/>
            <consortium name="The Broad Institute Genome Sequencing Center for Infectious Disease"/>
            <person name="Wu L."/>
            <person name="Ma J."/>
        </authorList>
    </citation>
    <scope>NUCLEOTIDE SEQUENCE [LARGE SCALE GENOMIC DNA]</scope>
    <source>
        <strain evidence="16">CCUG 56108</strain>
    </source>
</reference>
<keyword evidence="12" id="KW-0732">Signal</keyword>
<keyword evidence="3 10" id="KW-0813">Transport</keyword>
<dbReference type="NCBIfam" id="TIGR01783">
    <property type="entry name" value="TonB-siderophor"/>
    <property type="match status" value="1"/>
</dbReference>
<comment type="subcellular location">
    <subcellularLocation>
        <location evidence="1 10">Cell outer membrane</location>
        <topology evidence="1 10">Multi-pass membrane protein</topology>
    </subcellularLocation>
</comment>
<dbReference type="RefSeq" id="WP_238207323.1">
    <property type="nucleotide sequence ID" value="NZ_JBHTND010000017.1"/>
</dbReference>
<dbReference type="InterPro" id="IPR012910">
    <property type="entry name" value="Plug_dom"/>
</dbReference>
<evidence type="ECO:0000256" key="8">
    <source>
        <dbReference type="ARBA" id="ARBA00023170"/>
    </source>
</evidence>
<comment type="caution">
    <text evidence="15">The sequence shown here is derived from an EMBL/GenBank/DDBJ whole genome shotgun (WGS) entry which is preliminary data.</text>
</comment>
<keyword evidence="7 10" id="KW-0472">Membrane</keyword>
<evidence type="ECO:0000313" key="15">
    <source>
        <dbReference type="EMBL" id="MFD1302561.1"/>
    </source>
</evidence>
<evidence type="ECO:0000256" key="6">
    <source>
        <dbReference type="ARBA" id="ARBA00023077"/>
    </source>
</evidence>
<keyword evidence="6 11" id="KW-0798">TonB box</keyword>
<evidence type="ECO:0000256" key="5">
    <source>
        <dbReference type="ARBA" id="ARBA00022692"/>
    </source>
</evidence>
<keyword evidence="4 10" id="KW-1134">Transmembrane beta strand</keyword>
<dbReference type="Gene3D" id="2.40.170.20">
    <property type="entry name" value="TonB-dependent receptor, beta-barrel domain"/>
    <property type="match status" value="1"/>
</dbReference>
<feature type="chain" id="PRO_5045143396" evidence="12">
    <location>
        <begin position="26"/>
        <end position="707"/>
    </location>
</feature>
<evidence type="ECO:0000259" key="14">
    <source>
        <dbReference type="Pfam" id="PF07715"/>
    </source>
</evidence>
<dbReference type="PROSITE" id="PS52016">
    <property type="entry name" value="TONB_DEPENDENT_REC_3"/>
    <property type="match status" value="1"/>
</dbReference>
<evidence type="ECO:0000256" key="4">
    <source>
        <dbReference type="ARBA" id="ARBA00022452"/>
    </source>
</evidence>
<dbReference type="PANTHER" id="PTHR32552:SF85">
    <property type="entry name" value="BLL7968 PROTEIN"/>
    <property type="match status" value="1"/>
</dbReference>
<dbReference type="SUPFAM" id="SSF56935">
    <property type="entry name" value="Porins"/>
    <property type="match status" value="1"/>
</dbReference>
<gene>
    <name evidence="15" type="ORF">ACFQ4G_13375</name>
</gene>
<protein>
    <submittedName>
        <fullName evidence="15">TonB-dependent siderophore receptor</fullName>
    </submittedName>
</protein>
<dbReference type="InterPro" id="IPR036942">
    <property type="entry name" value="Beta-barrel_TonB_sf"/>
</dbReference>
<dbReference type="Pfam" id="PF00593">
    <property type="entry name" value="TonB_dep_Rec_b-barrel"/>
    <property type="match status" value="1"/>
</dbReference>
<evidence type="ECO:0000313" key="16">
    <source>
        <dbReference type="Proteomes" id="UP001597176"/>
    </source>
</evidence>
<dbReference type="PANTHER" id="PTHR32552">
    <property type="entry name" value="FERRICHROME IRON RECEPTOR-RELATED"/>
    <property type="match status" value="1"/>
</dbReference>
<evidence type="ECO:0000256" key="12">
    <source>
        <dbReference type="SAM" id="SignalP"/>
    </source>
</evidence>
<evidence type="ECO:0000256" key="10">
    <source>
        <dbReference type="PROSITE-ProRule" id="PRU01360"/>
    </source>
</evidence>
<feature type="domain" description="TonB-dependent receptor-like beta-barrel" evidence="13">
    <location>
        <begin position="235"/>
        <end position="675"/>
    </location>
</feature>
<keyword evidence="9 10" id="KW-0998">Cell outer membrane</keyword>
<organism evidence="15 16">
    <name type="scientific">Methylobacterium marchantiae</name>
    <dbReference type="NCBI Taxonomy" id="600331"/>
    <lineage>
        <taxon>Bacteria</taxon>
        <taxon>Pseudomonadati</taxon>
        <taxon>Pseudomonadota</taxon>
        <taxon>Alphaproteobacteria</taxon>
        <taxon>Hyphomicrobiales</taxon>
        <taxon>Methylobacteriaceae</taxon>
        <taxon>Methylobacterium</taxon>
    </lineage>
</organism>
<evidence type="ECO:0000256" key="11">
    <source>
        <dbReference type="RuleBase" id="RU003357"/>
    </source>
</evidence>
<feature type="domain" description="TonB-dependent receptor plug" evidence="14">
    <location>
        <begin position="67"/>
        <end position="163"/>
    </location>
</feature>
<dbReference type="Gene3D" id="2.170.130.10">
    <property type="entry name" value="TonB-dependent receptor, plug domain"/>
    <property type="match status" value="1"/>
</dbReference>
<dbReference type="InterPro" id="IPR037066">
    <property type="entry name" value="Plug_dom_sf"/>
</dbReference>